<proteinExistence type="predicted"/>
<dbReference type="PANTHER" id="PTHR32448">
    <property type="entry name" value="OS08G0158400 PROTEIN"/>
    <property type="match status" value="1"/>
</dbReference>
<comment type="caution">
    <text evidence="1">The sequence shown here is derived from an EMBL/GenBank/DDBJ whole genome shotgun (WGS) entry which is preliminary data.</text>
</comment>
<dbReference type="AlphaFoldDB" id="A0A5J9T5I5"/>
<name>A0A5J9T5I5_9POAL</name>
<accession>A0A5J9T5I5</accession>
<sequence>YALAADNVLDALLVDAEGHGRRRVLGDPRRKLGRCLRVEALALDTVAAPAHWWHHVGPALPDEFYISIFLTIGGSDSSGNATVSFTGLVLGPKELVMSRFPELGLNETEVSEMSWVESAARFAWLSSAEELTSRDTKTKRYYGNMKSDYVRQPIPTDAIAAIIR</sequence>
<dbReference type="Gramene" id="TVU06514">
    <property type="protein sequence ID" value="TVU06514"/>
    <property type="gene ID" value="EJB05_49735"/>
</dbReference>
<dbReference type="Gene3D" id="3.30.465.10">
    <property type="match status" value="1"/>
</dbReference>
<organism evidence="1 2">
    <name type="scientific">Eragrostis curvula</name>
    <name type="common">weeping love grass</name>
    <dbReference type="NCBI Taxonomy" id="38414"/>
    <lineage>
        <taxon>Eukaryota</taxon>
        <taxon>Viridiplantae</taxon>
        <taxon>Streptophyta</taxon>
        <taxon>Embryophyta</taxon>
        <taxon>Tracheophyta</taxon>
        <taxon>Spermatophyta</taxon>
        <taxon>Magnoliopsida</taxon>
        <taxon>Liliopsida</taxon>
        <taxon>Poales</taxon>
        <taxon>Poaceae</taxon>
        <taxon>PACMAD clade</taxon>
        <taxon>Chloridoideae</taxon>
        <taxon>Eragrostideae</taxon>
        <taxon>Eragrostidinae</taxon>
        <taxon>Eragrostis</taxon>
    </lineage>
</organism>
<dbReference type="InterPro" id="IPR016169">
    <property type="entry name" value="FAD-bd_PCMH_sub2"/>
</dbReference>
<gene>
    <name evidence="1" type="ORF">EJB05_49735</name>
</gene>
<evidence type="ECO:0000313" key="2">
    <source>
        <dbReference type="Proteomes" id="UP000324897"/>
    </source>
</evidence>
<dbReference type="EMBL" id="RWGY01000051">
    <property type="protein sequence ID" value="TVU06514.1"/>
    <property type="molecule type" value="Genomic_DNA"/>
</dbReference>
<dbReference type="Gene3D" id="3.40.462.20">
    <property type="match status" value="1"/>
</dbReference>
<dbReference type="OrthoDB" id="407275at2759"/>
<keyword evidence="2" id="KW-1185">Reference proteome</keyword>
<dbReference type="Proteomes" id="UP000324897">
    <property type="component" value="Unassembled WGS sequence"/>
</dbReference>
<feature type="non-terminal residue" evidence="1">
    <location>
        <position position="1"/>
    </location>
</feature>
<evidence type="ECO:0000313" key="1">
    <source>
        <dbReference type="EMBL" id="TVU06514.1"/>
    </source>
</evidence>
<protein>
    <submittedName>
        <fullName evidence="1">Uncharacterized protein</fullName>
    </submittedName>
</protein>
<reference evidence="1 2" key="1">
    <citation type="journal article" date="2019" name="Sci. Rep.">
        <title>A high-quality genome of Eragrostis curvula grass provides insights into Poaceae evolution and supports new strategies to enhance forage quality.</title>
        <authorList>
            <person name="Carballo J."/>
            <person name="Santos B.A.C.M."/>
            <person name="Zappacosta D."/>
            <person name="Garbus I."/>
            <person name="Selva J.P."/>
            <person name="Gallo C.A."/>
            <person name="Diaz A."/>
            <person name="Albertini E."/>
            <person name="Caccamo M."/>
            <person name="Echenique V."/>
        </authorList>
    </citation>
    <scope>NUCLEOTIDE SEQUENCE [LARGE SCALE GENOMIC DNA]</scope>
    <source>
        <strain evidence="2">cv. Victoria</strain>
        <tissue evidence="1">Leaf</tissue>
    </source>
</reference>